<name>A0AAP3AN60_RIEAN</name>
<feature type="compositionally biased region" description="Polar residues" evidence="1">
    <location>
        <begin position="1"/>
        <end position="11"/>
    </location>
</feature>
<organism evidence="2 3">
    <name type="scientific">Riemerella anatipestifer</name>
    <name type="common">Moraxella anatipestifer</name>
    <dbReference type="NCBI Taxonomy" id="34085"/>
    <lineage>
        <taxon>Bacteria</taxon>
        <taxon>Pseudomonadati</taxon>
        <taxon>Bacteroidota</taxon>
        <taxon>Flavobacteriia</taxon>
        <taxon>Flavobacteriales</taxon>
        <taxon>Weeksellaceae</taxon>
        <taxon>Riemerella</taxon>
    </lineage>
</organism>
<accession>A0AAP3AN60</accession>
<reference evidence="2" key="1">
    <citation type="submission" date="2022-10" db="EMBL/GenBank/DDBJ databases">
        <title>Sifting through the core-genome to identify putative cross-protective antigens against Riemerella anatipestifer.</title>
        <authorList>
            <person name="Zheng X."/>
            <person name="Zhang W."/>
        </authorList>
    </citation>
    <scope>NUCLEOTIDE SEQUENCE</scope>
    <source>
        <strain evidence="2">ZWRA178</strain>
    </source>
</reference>
<protein>
    <submittedName>
        <fullName evidence="2">Uncharacterized protein</fullName>
    </submittedName>
</protein>
<dbReference type="AlphaFoldDB" id="A0AAP3AN60"/>
<proteinExistence type="predicted"/>
<evidence type="ECO:0000313" key="2">
    <source>
        <dbReference type="EMBL" id="MCW0524896.1"/>
    </source>
</evidence>
<dbReference type="RefSeq" id="WP_214193920.1">
    <property type="nucleotide sequence ID" value="NZ_CP081925.1"/>
</dbReference>
<evidence type="ECO:0000313" key="3">
    <source>
        <dbReference type="Proteomes" id="UP001207440"/>
    </source>
</evidence>
<comment type="caution">
    <text evidence="2">The sequence shown here is derived from an EMBL/GenBank/DDBJ whole genome shotgun (WGS) entry which is preliminary data.</text>
</comment>
<dbReference type="Proteomes" id="UP001207440">
    <property type="component" value="Unassembled WGS sequence"/>
</dbReference>
<evidence type="ECO:0000256" key="1">
    <source>
        <dbReference type="SAM" id="MobiDB-lite"/>
    </source>
</evidence>
<sequence length="139" mass="15312">MAKQQKPTPSAETPADGLIGNKEDLTSIKNDIEAREANVTARENAIAERENEVSTRENDLEAREANVTARENAIAQNPKSEKPKPGEKFDFGGRNYQFTEDAPLIIRIDGVPRTQKEIAAIEDLKLQLVAGNSSLIQKI</sequence>
<dbReference type="EMBL" id="JAOZYT010000121">
    <property type="protein sequence ID" value="MCW0524896.1"/>
    <property type="molecule type" value="Genomic_DNA"/>
</dbReference>
<feature type="region of interest" description="Disordered" evidence="1">
    <location>
        <begin position="1"/>
        <end position="24"/>
    </location>
</feature>
<feature type="region of interest" description="Disordered" evidence="1">
    <location>
        <begin position="71"/>
        <end position="90"/>
    </location>
</feature>
<feature type="compositionally biased region" description="Basic and acidic residues" evidence="1">
    <location>
        <begin position="79"/>
        <end position="90"/>
    </location>
</feature>
<gene>
    <name evidence="2" type="ORF">OKE68_11320</name>
</gene>